<evidence type="ECO:0000313" key="8">
    <source>
        <dbReference type="Proteomes" id="UP000503820"/>
    </source>
</evidence>
<dbReference type="Gene3D" id="1.20.1250.20">
    <property type="entry name" value="MFS general substrate transporter like domains"/>
    <property type="match status" value="2"/>
</dbReference>
<feature type="transmembrane region" description="Helical" evidence="5">
    <location>
        <begin position="12"/>
        <end position="28"/>
    </location>
</feature>
<dbReference type="AlphaFoldDB" id="A0A7J0BQJ9"/>
<feature type="domain" description="Major facilitator superfamily (MFS) profile" evidence="6">
    <location>
        <begin position="11"/>
        <end position="404"/>
    </location>
</feature>
<proteinExistence type="predicted"/>
<dbReference type="GO" id="GO:0016020">
    <property type="term" value="C:membrane"/>
    <property type="evidence" value="ECO:0007669"/>
    <property type="project" value="UniProtKB-SubCell"/>
</dbReference>
<dbReference type="InterPro" id="IPR036259">
    <property type="entry name" value="MFS_trans_sf"/>
</dbReference>
<keyword evidence="4 5" id="KW-0472">Membrane</keyword>
<keyword evidence="8" id="KW-1185">Reference proteome</keyword>
<dbReference type="RefSeq" id="WP_174408651.1">
    <property type="nucleotide sequence ID" value="NZ_BLVP01000002.1"/>
</dbReference>
<sequence>MNAPNGEILRLFRLLCGIGLLARFSYALARNPVLPLFALALGAGPEGIGLAVGISTVTGIFFKLPSGALSDVIGRRRTMLAGLVVFGCMPFAYLLVSSYQGLVVVRFLHGLATAIYGPVAMAVVADVAGQRKGEMLSWFSSLAILGTLLGAPVGGFLLFMLSGGNNPTLFDFRIVYLASGIAGATALVLGLRTLRNGERPPRAGTLKQRWHLFRRGIAEVVSDRRVLVTSSMEGVQNMSMGALEAFLPIYAVTVVGLNEFQAGMLWGAQVVVTLIAKPLMGRVSDRWGRRPLIVAGLFLCAVPFMLIPHLTTFSSLLLACALFGFGEAFVTSSSAALVADYCHARNYGAAMGTFGTIFDIGHASGPIVTGLLIAALGYGTAFAIVGTLLIAAVPVFLTYVREEPSPF</sequence>
<evidence type="ECO:0000256" key="5">
    <source>
        <dbReference type="SAM" id="Phobius"/>
    </source>
</evidence>
<feature type="transmembrane region" description="Helical" evidence="5">
    <location>
        <begin position="381"/>
        <end position="400"/>
    </location>
</feature>
<dbReference type="InterPro" id="IPR011701">
    <property type="entry name" value="MFS"/>
</dbReference>
<feature type="transmembrane region" description="Helical" evidence="5">
    <location>
        <begin position="316"/>
        <end position="339"/>
    </location>
</feature>
<dbReference type="PROSITE" id="PS00216">
    <property type="entry name" value="SUGAR_TRANSPORT_1"/>
    <property type="match status" value="2"/>
</dbReference>
<feature type="transmembrane region" description="Helical" evidence="5">
    <location>
        <begin position="48"/>
        <end position="66"/>
    </location>
</feature>
<dbReference type="SUPFAM" id="SSF103473">
    <property type="entry name" value="MFS general substrate transporter"/>
    <property type="match status" value="1"/>
</dbReference>
<organism evidence="7 8">
    <name type="scientific">Desulfovibrio psychrotolerans</name>
    <dbReference type="NCBI Taxonomy" id="415242"/>
    <lineage>
        <taxon>Bacteria</taxon>
        <taxon>Pseudomonadati</taxon>
        <taxon>Thermodesulfobacteriota</taxon>
        <taxon>Desulfovibrionia</taxon>
        <taxon>Desulfovibrionales</taxon>
        <taxon>Desulfovibrionaceae</taxon>
        <taxon>Desulfovibrio</taxon>
    </lineage>
</organism>
<gene>
    <name evidence="7" type="ORF">DSM19430T_06340</name>
</gene>
<evidence type="ECO:0000256" key="3">
    <source>
        <dbReference type="ARBA" id="ARBA00022989"/>
    </source>
</evidence>
<dbReference type="PANTHER" id="PTHR23518">
    <property type="entry name" value="C-METHYLTRANSFERASE"/>
    <property type="match status" value="1"/>
</dbReference>
<dbReference type="CDD" id="cd17325">
    <property type="entry name" value="MFS_MdtG_SLC18_like"/>
    <property type="match status" value="1"/>
</dbReference>
<comment type="caution">
    <text evidence="7">The sequence shown here is derived from an EMBL/GenBank/DDBJ whole genome shotgun (WGS) entry which is preliminary data.</text>
</comment>
<feature type="transmembrane region" description="Helical" evidence="5">
    <location>
        <begin position="174"/>
        <end position="194"/>
    </location>
</feature>
<feature type="transmembrane region" description="Helical" evidence="5">
    <location>
        <begin position="351"/>
        <end position="375"/>
    </location>
</feature>
<protein>
    <submittedName>
        <fullName evidence="7">MFS transporter</fullName>
    </submittedName>
</protein>
<evidence type="ECO:0000313" key="7">
    <source>
        <dbReference type="EMBL" id="GFM35950.1"/>
    </source>
</evidence>
<feature type="transmembrane region" description="Helical" evidence="5">
    <location>
        <begin position="292"/>
        <end position="310"/>
    </location>
</feature>
<name>A0A7J0BQJ9_9BACT</name>
<evidence type="ECO:0000256" key="1">
    <source>
        <dbReference type="ARBA" id="ARBA00004141"/>
    </source>
</evidence>
<keyword evidence="3 5" id="KW-1133">Transmembrane helix</keyword>
<evidence type="ECO:0000259" key="6">
    <source>
        <dbReference type="PROSITE" id="PS50850"/>
    </source>
</evidence>
<dbReference type="InterPro" id="IPR005829">
    <property type="entry name" value="Sugar_transporter_CS"/>
</dbReference>
<dbReference type="EMBL" id="BLVP01000002">
    <property type="protein sequence ID" value="GFM35950.1"/>
    <property type="molecule type" value="Genomic_DNA"/>
</dbReference>
<dbReference type="GO" id="GO:0022857">
    <property type="term" value="F:transmembrane transporter activity"/>
    <property type="evidence" value="ECO:0007669"/>
    <property type="project" value="InterPro"/>
</dbReference>
<feature type="transmembrane region" description="Helical" evidence="5">
    <location>
        <begin position="136"/>
        <end position="162"/>
    </location>
</feature>
<dbReference type="Pfam" id="PF07690">
    <property type="entry name" value="MFS_1"/>
    <property type="match status" value="1"/>
</dbReference>
<reference evidence="7 8" key="1">
    <citation type="submission" date="2020-05" db="EMBL/GenBank/DDBJ databases">
        <title>Draft genome sequence of Desulfovibrio psychrotolerans JS1T.</title>
        <authorList>
            <person name="Ueno A."/>
            <person name="Tamazawa S."/>
            <person name="Tamamura S."/>
            <person name="Murakami T."/>
            <person name="Kiyama T."/>
            <person name="Inomata H."/>
            <person name="Amano Y."/>
            <person name="Miyakawa K."/>
            <person name="Tamaki H."/>
            <person name="Naganuma T."/>
            <person name="Kaneko K."/>
        </authorList>
    </citation>
    <scope>NUCLEOTIDE SEQUENCE [LARGE SCALE GENOMIC DNA]</scope>
    <source>
        <strain evidence="7 8">JS1</strain>
    </source>
</reference>
<feature type="transmembrane region" description="Helical" evidence="5">
    <location>
        <begin position="102"/>
        <end position="124"/>
    </location>
</feature>
<keyword evidence="2 5" id="KW-0812">Transmembrane</keyword>
<dbReference type="PANTHER" id="PTHR23518:SF2">
    <property type="entry name" value="MAJOR FACILITATOR SUPERFAMILY TRANSPORTER"/>
    <property type="match status" value="1"/>
</dbReference>
<evidence type="ECO:0000256" key="2">
    <source>
        <dbReference type="ARBA" id="ARBA00022692"/>
    </source>
</evidence>
<dbReference type="InterPro" id="IPR020846">
    <property type="entry name" value="MFS_dom"/>
</dbReference>
<dbReference type="Proteomes" id="UP000503820">
    <property type="component" value="Unassembled WGS sequence"/>
</dbReference>
<accession>A0A7J0BQJ9</accession>
<feature type="transmembrane region" description="Helical" evidence="5">
    <location>
        <begin position="78"/>
        <end position="96"/>
    </location>
</feature>
<evidence type="ECO:0000256" key="4">
    <source>
        <dbReference type="ARBA" id="ARBA00023136"/>
    </source>
</evidence>
<dbReference type="PROSITE" id="PS50850">
    <property type="entry name" value="MFS"/>
    <property type="match status" value="1"/>
</dbReference>
<comment type="subcellular location">
    <subcellularLocation>
        <location evidence="1">Membrane</location>
        <topology evidence="1">Multi-pass membrane protein</topology>
    </subcellularLocation>
</comment>